<dbReference type="OrthoDB" id="9800756at2"/>
<gene>
    <name evidence="4" type="primary">pqqC</name>
    <name evidence="6" type="ORF">SAMN05216215_102746</name>
</gene>
<dbReference type="PANTHER" id="PTHR40279:SF3">
    <property type="entry name" value="4-AMINOBENZOATE SYNTHASE"/>
    <property type="match status" value="1"/>
</dbReference>
<accession>A0A1H3K331</accession>
<dbReference type="HAMAP" id="MF_00654">
    <property type="entry name" value="PQQ_syn_PqqC"/>
    <property type="match status" value="1"/>
</dbReference>
<dbReference type="AlphaFoldDB" id="A0A1H3K331"/>
<evidence type="ECO:0000256" key="4">
    <source>
        <dbReference type="HAMAP-Rule" id="MF_00654"/>
    </source>
</evidence>
<comment type="pathway">
    <text evidence="4">Cofactor biosynthesis; pyrroloquinoline quinone biosynthesis.</text>
</comment>
<feature type="domain" description="Thiaminase-2/PQQC" evidence="5">
    <location>
        <begin position="15"/>
        <end position="221"/>
    </location>
</feature>
<proteinExistence type="inferred from homology"/>
<dbReference type="Gene3D" id="1.20.910.10">
    <property type="entry name" value="Heme oxygenase-like"/>
    <property type="match status" value="1"/>
</dbReference>
<protein>
    <recommendedName>
        <fullName evidence="4">Pyrroloquinoline-quinone synthase</fullName>
        <ecNumber evidence="4">1.3.3.11</ecNumber>
    </recommendedName>
    <alternativeName>
        <fullName evidence="4">Coenzyme PQQ synthesis protein C</fullName>
    </alternativeName>
    <alternativeName>
        <fullName evidence="4">Pyrroloquinoline quinone biosynthesis protein C</fullName>
    </alternativeName>
</protein>
<evidence type="ECO:0000256" key="2">
    <source>
        <dbReference type="ARBA" id="ARBA00022905"/>
    </source>
</evidence>
<dbReference type="GO" id="GO:0033732">
    <property type="term" value="F:pyrroloquinoline-quinone synthase activity"/>
    <property type="evidence" value="ECO:0007669"/>
    <property type="project" value="UniProtKB-EC"/>
</dbReference>
<evidence type="ECO:0000313" key="7">
    <source>
        <dbReference type="Proteomes" id="UP000199529"/>
    </source>
</evidence>
<organism evidence="6 7">
    <name type="scientific">Saccharopolyspora shandongensis</name>
    <dbReference type="NCBI Taxonomy" id="418495"/>
    <lineage>
        <taxon>Bacteria</taxon>
        <taxon>Bacillati</taxon>
        <taxon>Actinomycetota</taxon>
        <taxon>Actinomycetes</taxon>
        <taxon>Pseudonocardiales</taxon>
        <taxon>Pseudonocardiaceae</taxon>
        <taxon>Saccharopolyspora</taxon>
    </lineage>
</organism>
<dbReference type="InterPro" id="IPR016084">
    <property type="entry name" value="Haem_Oase-like_multi-hlx"/>
</dbReference>
<evidence type="ECO:0000259" key="5">
    <source>
        <dbReference type="Pfam" id="PF03070"/>
    </source>
</evidence>
<dbReference type="PANTHER" id="PTHR40279">
    <property type="entry name" value="PQQC-LIKE PROTEIN"/>
    <property type="match status" value="1"/>
</dbReference>
<evidence type="ECO:0000256" key="1">
    <source>
        <dbReference type="ARBA" id="ARBA00004948"/>
    </source>
</evidence>
<dbReference type="RefSeq" id="WP_093269994.1">
    <property type="nucleotide sequence ID" value="NZ_FNOK01000027.1"/>
</dbReference>
<keyword evidence="3 4" id="KW-0560">Oxidoreductase</keyword>
<dbReference type="InterPro" id="IPR011845">
    <property type="entry name" value="PqqC"/>
</dbReference>
<dbReference type="InterPro" id="IPR004305">
    <property type="entry name" value="Thiaminase-2/PQQC"/>
</dbReference>
<dbReference type="UniPathway" id="UPA00539"/>
<dbReference type="EC" id="1.3.3.11" evidence="4"/>
<evidence type="ECO:0000256" key="3">
    <source>
        <dbReference type="ARBA" id="ARBA00023002"/>
    </source>
</evidence>
<name>A0A1H3K331_9PSEU</name>
<dbReference type="Pfam" id="PF03070">
    <property type="entry name" value="TENA_THI-4"/>
    <property type="match status" value="1"/>
</dbReference>
<dbReference type="GO" id="GO:0018189">
    <property type="term" value="P:pyrroloquinoline quinone biosynthetic process"/>
    <property type="evidence" value="ECO:0007669"/>
    <property type="project" value="UniProtKB-UniRule"/>
</dbReference>
<dbReference type="SUPFAM" id="SSF48613">
    <property type="entry name" value="Heme oxygenase-like"/>
    <property type="match status" value="1"/>
</dbReference>
<comment type="catalytic activity">
    <reaction evidence="4">
        <text>6-(2-amino-2-carboxyethyl)-7,8-dioxo-1,2,3,4,7,8-hexahydroquinoline-2,4-dicarboxylate + 3 O2 = pyrroloquinoline quinone + 2 H2O2 + 2 H2O + H(+)</text>
        <dbReference type="Rhea" id="RHEA:10692"/>
        <dbReference type="ChEBI" id="CHEBI:15377"/>
        <dbReference type="ChEBI" id="CHEBI:15378"/>
        <dbReference type="ChEBI" id="CHEBI:15379"/>
        <dbReference type="ChEBI" id="CHEBI:16240"/>
        <dbReference type="ChEBI" id="CHEBI:58442"/>
        <dbReference type="ChEBI" id="CHEBI:58778"/>
        <dbReference type="EC" id="1.3.3.11"/>
    </reaction>
</comment>
<evidence type="ECO:0000313" key="6">
    <source>
        <dbReference type="EMBL" id="SDY46596.1"/>
    </source>
</evidence>
<keyword evidence="7" id="KW-1185">Reference proteome</keyword>
<dbReference type="Proteomes" id="UP000199529">
    <property type="component" value="Unassembled WGS sequence"/>
</dbReference>
<dbReference type="EMBL" id="FNOK01000027">
    <property type="protein sequence ID" value="SDY46596.1"/>
    <property type="molecule type" value="Genomic_DNA"/>
</dbReference>
<comment type="pathway">
    <text evidence="1">Cofactor biosynthesis; thiamine diphosphate biosynthesis.</text>
</comment>
<comment type="similarity">
    <text evidence="4">Belongs to the PqqC family.</text>
</comment>
<dbReference type="InterPro" id="IPR039068">
    <property type="entry name" value="PqqC-like"/>
</dbReference>
<dbReference type="NCBIfam" id="TIGR02111">
    <property type="entry name" value="PQQ_syn_pqqC"/>
    <property type="match status" value="1"/>
</dbReference>
<sequence>MTQPPAESEFRESLQRLANRYWAHHPFHLRLHDGRCSAAEVRLWVANRWYYQRHLPQKNAAIVANCPLPEVRRIWVERIAFQDGAGDADGGLHDWLVLGEAVGLQRDEVVDERHVLPGVRFAVDAYLDFCRRKPWIEGVAAALTEMFSPGHMADRMAAWKRHYDWIEPGGLAYFERRIPAARADSSVTLGVVLKHCVTREQQDAAVRALSFKCDVLWAMLDAIDYKGQSWA</sequence>
<keyword evidence="2 4" id="KW-0884">PQQ biosynthesis</keyword>
<comment type="function">
    <text evidence="4">Ring cyclization and eight-electron oxidation of 3a-(2-amino-2-carboxyethyl)-4,5-dioxo-4,5,6,7,8,9-hexahydroquinoline-7,9-dicarboxylic-acid to PQQ.</text>
</comment>
<reference evidence="7" key="1">
    <citation type="submission" date="2016-10" db="EMBL/GenBank/DDBJ databases">
        <authorList>
            <person name="Varghese N."/>
            <person name="Submissions S."/>
        </authorList>
    </citation>
    <scope>NUCLEOTIDE SEQUENCE [LARGE SCALE GENOMIC DNA]</scope>
    <source>
        <strain evidence="7">CGMCC 4.3530</strain>
    </source>
</reference>
<dbReference type="STRING" id="418495.SAMN05216215_102746"/>